<evidence type="ECO:0000256" key="3">
    <source>
        <dbReference type="ARBA" id="ARBA00022490"/>
    </source>
</evidence>
<evidence type="ECO:0000256" key="6">
    <source>
        <dbReference type="SAM" id="MobiDB-lite"/>
    </source>
</evidence>
<dbReference type="GO" id="GO:0033588">
    <property type="term" value="C:elongator holoenzyme complex"/>
    <property type="evidence" value="ECO:0007669"/>
    <property type="project" value="InterPro"/>
</dbReference>
<feature type="domain" description="ELP1 alpha-solenoid" evidence="10">
    <location>
        <begin position="686"/>
        <end position="889"/>
    </location>
</feature>
<feature type="compositionally biased region" description="Polar residues" evidence="6">
    <location>
        <begin position="1125"/>
        <end position="1145"/>
    </location>
</feature>
<dbReference type="SUPFAM" id="SSF82171">
    <property type="entry name" value="DPP6 N-terminal domain-like"/>
    <property type="match status" value="1"/>
</dbReference>
<keyword evidence="13" id="KW-1185">Reference proteome</keyword>
<dbReference type="Pfam" id="PF23878">
    <property type="entry name" value="TPR_ELP1"/>
    <property type="match status" value="1"/>
</dbReference>
<comment type="pathway">
    <text evidence="1">tRNA modification; 5-methoxycarbonylmethyl-2-thiouridine-tRNA biosynthesis.</text>
</comment>
<dbReference type="UniPathway" id="UPA00988"/>
<dbReference type="OrthoDB" id="40048at2759"/>
<proteinExistence type="inferred from homology"/>
<dbReference type="InterPro" id="IPR056165">
    <property type="entry name" value="Beta-prop_ELP1_2nd"/>
</dbReference>
<evidence type="ECO:0000259" key="11">
    <source>
        <dbReference type="Pfam" id="PF23936"/>
    </source>
</evidence>
<evidence type="ECO:0000256" key="2">
    <source>
        <dbReference type="ARBA" id="ARBA00006086"/>
    </source>
</evidence>
<evidence type="ECO:0000259" key="10">
    <source>
        <dbReference type="Pfam" id="PF23925"/>
    </source>
</evidence>
<feature type="compositionally biased region" description="Low complexity" evidence="6">
    <location>
        <begin position="1146"/>
        <end position="1158"/>
    </location>
</feature>
<comment type="similarity">
    <text evidence="2 5">Belongs to the ELP1/IKA1 family.</text>
</comment>
<feature type="domain" description="ELP1 TPR" evidence="9">
    <location>
        <begin position="897"/>
        <end position="1057"/>
    </location>
</feature>
<evidence type="ECO:0000256" key="5">
    <source>
        <dbReference type="PIRNR" id="PIRNR017233"/>
    </source>
</evidence>
<dbReference type="GO" id="GO:0005634">
    <property type="term" value="C:nucleus"/>
    <property type="evidence" value="ECO:0007669"/>
    <property type="project" value="UniProtKB-SubCell"/>
</dbReference>
<dbReference type="InterPro" id="IPR056167">
    <property type="entry name" value="A-sol_ELP1"/>
</dbReference>
<comment type="function">
    <text evidence="5">Component of the elongator complex which is required for multiple tRNA modifications, including mcm5U (5-methoxycarbonylmethyl uridine), mcm5s2U (5-methoxycarbonylmethyl-2-thiouridine), and ncm5U (5-carbamoylmethyl uridine). The elongator complex catalyzes formation of carboxymethyluridine in the wobble base at position 34 in tRNAs.</text>
</comment>
<evidence type="ECO:0000313" key="12">
    <source>
        <dbReference type="EMBL" id="KAF1955448.1"/>
    </source>
</evidence>
<comment type="subcellular location">
    <subcellularLocation>
        <location evidence="5">Cytoplasm</location>
    </subcellularLocation>
    <subcellularLocation>
        <location evidence="5">Nucleus</location>
    </subcellularLocation>
</comment>
<dbReference type="PANTHER" id="PTHR12747">
    <property type="entry name" value="ELONGATOR COMPLEX PROTEIN 1"/>
    <property type="match status" value="1"/>
</dbReference>
<keyword evidence="3 5" id="KW-0963">Cytoplasm</keyword>
<feature type="region of interest" description="Disordered" evidence="6">
    <location>
        <begin position="1125"/>
        <end position="1175"/>
    </location>
</feature>
<dbReference type="Pfam" id="PF04762">
    <property type="entry name" value="Beta-prop_ELP1_1st"/>
    <property type="match status" value="1"/>
</dbReference>
<dbReference type="InterPro" id="IPR056166">
    <property type="entry name" value="TPR_ELP1"/>
</dbReference>
<evidence type="ECO:0000256" key="1">
    <source>
        <dbReference type="ARBA" id="ARBA00005043"/>
    </source>
</evidence>
<evidence type="ECO:0000313" key="13">
    <source>
        <dbReference type="Proteomes" id="UP000800035"/>
    </source>
</evidence>
<keyword evidence="4" id="KW-0819">tRNA processing</keyword>
<dbReference type="Proteomes" id="UP000800035">
    <property type="component" value="Unassembled WGS sequence"/>
</dbReference>
<dbReference type="Pfam" id="PF23797">
    <property type="entry name" value="Beta-prop_ELP1_2nd"/>
    <property type="match status" value="1"/>
</dbReference>
<gene>
    <name evidence="12" type="ORF">CC80DRAFT_84919</name>
</gene>
<dbReference type="InterPro" id="IPR056169">
    <property type="entry name" value="HB_ELP1"/>
</dbReference>
<reference evidence="12" key="1">
    <citation type="journal article" date="2020" name="Stud. Mycol.">
        <title>101 Dothideomycetes genomes: a test case for predicting lifestyles and emergence of pathogens.</title>
        <authorList>
            <person name="Haridas S."/>
            <person name="Albert R."/>
            <person name="Binder M."/>
            <person name="Bloem J."/>
            <person name="Labutti K."/>
            <person name="Salamov A."/>
            <person name="Andreopoulos B."/>
            <person name="Baker S."/>
            <person name="Barry K."/>
            <person name="Bills G."/>
            <person name="Bluhm B."/>
            <person name="Cannon C."/>
            <person name="Castanera R."/>
            <person name="Culley D."/>
            <person name="Daum C."/>
            <person name="Ezra D."/>
            <person name="Gonzalez J."/>
            <person name="Henrissat B."/>
            <person name="Kuo A."/>
            <person name="Liang C."/>
            <person name="Lipzen A."/>
            <person name="Lutzoni F."/>
            <person name="Magnuson J."/>
            <person name="Mondo S."/>
            <person name="Nolan M."/>
            <person name="Ohm R."/>
            <person name="Pangilinan J."/>
            <person name="Park H.-J."/>
            <person name="Ramirez L."/>
            <person name="Alfaro M."/>
            <person name="Sun H."/>
            <person name="Tritt A."/>
            <person name="Yoshinaga Y."/>
            <person name="Zwiers L.-H."/>
            <person name="Turgeon B."/>
            <person name="Goodwin S."/>
            <person name="Spatafora J."/>
            <person name="Crous P."/>
            <person name="Grigoriev I."/>
        </authorList>
    </citation>
    <scope>NUCLEOTIDE SEQUENCE</scope>
    <source>
        <strain evidence="12">CBS 675.92</strain>
    </source>
</reference>
<evidence type="ECO:0000259" key="7">
    <source>
        <dbReference type="Pfam" id="PF04762"/>
    </source>
</evidence>
<organism evidence="12 13">
    <name type="scientific">Byssothecium circinans</name>
    <dbReference type="NCBI Taxonomy" id="147558"/>
    <lineage>
        <taxon>Eukaryota</taxon>
        <taxon>Fungi</taxon>
        <taxon>Dikarya</taxon>
        <taxon>Ascomycota</taxon>
        <taxon>Pezizomycotina</taxon>
        <taxon>Dothideomycetes</taxon>
        <taxon>Pleosporomycetidae</taxon>
        <taxon>Pleosporales</taxon>
        <taxon>Massarineae</taxon>
        <taxon>Massarinaceae</taxon>
        <taxon>Byssothecium</taxon>
    </lineage>
</organism>
<keyword evidence="5" id="KW-0539">Nucleus</keyword>
<dbReference type="PIRSF" id="PIRSF017233">
    <property type="entry name" value="IKAP"/>
    <property type="match status" value="1"/>
</dbReference>
<name>A0A6A5TSR9_9PLEO</name>
<feature type="domain" description="ELP1 three-helical bundle" evidence="11">
    <location>
        <begin position="1067"/>
        <end position="1239"/>
    </location>
</feature>
<protein>
    <recommendedName>
        <fullName evidence="5">Elongator complex protein 1</fullName>
    </recommendedName>
</protein>
<feature type="domain" description="ELP1 first N-terminal beta-propeller" evidence="7">
    <location>
        <begin position="1"/>
        <end position="365"/>
    </location>
</feature>
<dbReference type="EMBL" id="ML976994">
    <property type="protein sequence ID" value="KAF1955448.1"/>
    <property type="molecule type" value="Genomic_DNA"/>
</dbReference>
<dbReference type="PANTHER" id="PTHR12747:SF0">
    <property type="entry name" value="ELONGATOR COMPLEX PROTEIN 1"/>
    <property type="match status" value="1"/>
</dbReference>
<accession>A0A6A5TSR9</accession>
<evidence type="ECO:0000256" key="4">
    <source>
        <dbReference type="ARBA" id="ARBA00022694"/>
    </source>
</evidence>
<dbReference type="GO" id="GO:0005829">
    <property type="term" value="C:cytosol"/>
    <property type="evidence" value="ECO:0007669"/>
    <property type="project" value="TreeGrafter"/>
</dbReference>
<dbReference type="InterPro" id="IPR056164">
    <property type="entry name" value="Beta-prop_ELP1_1st"/>
</dbReference>
<dbReference type="GO" id="GO:0000049">
    <property type="term" value="F:tRNA binding"/>
    <property type="evidence" value="ECO:0007669"/>
    <property type="project" value="TreeGrafter"/>
</dbReference>
<dbReference type="Pfam" id="PF23936">
    <property type="entry name" value="HB_ELP1"/>
    <property type="match status" value="1"/>
</dbReference>
<sequence>MRNLRIVGRSLLRFAGEDPLPLTATAWDAASNALICAFGPSESRAVVELKRLHHDHNGAEERLESIASWDAPCPLASLAHDSIVNLHHFSDSSTSCLVLAGGDIVLVRQYPENGEELVEIVGSVDAGISAAAWSPDEELLAITTQVGILLLMSHDIENIASITLSPEDVNVSSHVSVGWGKKETQFKGKRARALQDPTMPESVDEGVLSAFDDSSVTVSWRGDGAYFAVNKVEEKRRRMIRVYSREGQLDSVSEPVDGLEGALSWRPSGNLITGIRRSNDRIEVVFFERNGLRHGQFDLRFTPDELQALTTPLTLRWNSDSNVLAVSYQEKVQLWTMSNYHYYLKQELVFPEQDIHNVQCTWHSERPLSVALSTRDALQIVEYASVVAHGSVAPPNDFGIVASIDGATLKLTPLRIANIPPPMFLQRLPLEKKVVDVALSMSGTCLAILSHSDLAVYTLDLKKRPVPAPTLLWRSKALAGACPRHVTFLGDNRVCVLADSWEVEESFIWVSDNEELLPKGPILESGKISSLTSSVDFQKVYASFQDGSIHELLLGQASLDLPLQTSLETKLHSFASEVRVTSLEEKPVAFGLTKSGVLSANERVIARNCTSFGLTPAHLIFTTTQHLLKFVHLTSLEELEVPADEPQKDERCRSVERGAKLVTVMPTIYSVVLQMPRGNLETIYPRALVVAAIRRSIESSHYDEAFMTCRNQRVDMNILHDHDPDRFMANISMIVKQIKRVDHLDLLLSQLRNEDVSETMYKETLKAKDLKAKVSMSADQINSKVNRICDGFLAVLQDPPHKEDRLQNLITAHVSKVPPDLESGLEMIGRLQAVQDPLTDRAAEHICFLADVNQLYDTSLGIYNLELALLIAQQSQKDPREYLPHLQSLQDLPPLRRKFKIDDQLGRHAKALTHLKELEASDEVQEYVQKHMLYSEALSMYQYDVIHLKKIMRLYADYLSSTNQHKEAALAYEYLDDYASAWPSYRSANVWREALSSAILAGVSSSELETLAMSLAEGLAETKDYLSASTITLDYLSDLPNAARYLCKGCYFAEATRIVTLRTQLSLIEEVIDPGLIERSGDMTEFLADMKGQLQAQLPRLRELRTKKAEDPLAFYEGMEDTNIPDNISLAPTDTTSGGTFMTRYTNRTGTVNTQTTRKTSKNKRREERKRARGKKGTVYEEEYLVNSIERLIERINSMEDEIQRLIEGLVRRGMRERADAVSNAVRDVVQICQDAVQEMYSPASQKAQGNVEGGVESASGVNGYGAPGVGGVAAGDVAMKMSGADRTLWDSLAEVERKRTAPVVKAFERLRLLG</sequence>
<evidence type="ECO:0000259" key="9">
    <source>
        <dbReference type="Pfam" id="PF23878"/>
    </source>
</evidence>
<feature type="domain" description="ELP1 N-terminal second beta-propeller" evidence="8">
    <location>
        <begin position="404"/>
        <end position="662"/>
    </location>
</feature>
<dbReference type="InterPro" id="IPR006849">
    <property type="entry name" value="Elp1"/>
</dbReference>
<dbReference type="Pfam" id="PF23925">
    <property type="entry name" value="A-sol_ELP1"/>
    <property type="match status" value="1"/>
</dbReference>
<dbReference type="GO" id="GO:0002926">
    <property type="term" value="P:tRNA wobble base 5-methoxycarbonylmethyl-2-thiouridinylation"/>
    <property type="evidence" value="ECO:0007669"/>
    <property type="project" value="TreeGrafter"/>
</dbReference>
<evidence type="ECO:0000259" key="8">
    <source>
        <dbReference type="Pfam" id="PF23797"/>
    </source>
</evidence>